<dbReference type="RefSeq" id="WP_353945844.1">
    <property type="nucleotide sequence ID" value="NZ_CP159534.1"/>
</dbReference>
<feature type="region of interest" description="Disordered" evidence="1">
    <location>
        <begin position="545"/>
        <end position="564"/>
    </location>
</feature>
<evidence type="ECO:0000256" key="1">
    <source>
        <dbReference type="SAM" id="MobiDB-lite"/>
    </source>
</evidence>
<dbReference type="AlphaFoldDB" id="A0AAU8J2D2"/>
<dbReference type="InterPro" id="IPR011009">
    <property type="entry name" value="Kinase-like_dom_sf"/>
</dbReference>
<dbReference type="NCBIfam" id="NF041121">
    <property type="entry name" value="SAV_2336_NTERM"/>
    <property type="match status" value="1"/>
</dbReference>
<accession>A0AAU8J2D2</accession>
<dbReference type="InterPro" id="IPR027417">
    <property type="entry name" value="P-loop_NTPase"/>
</dbReference>
<dbReference type="SUPFAM" id="SSF56112">
    <property type="entry name" value="Protein kinase-like (PK-like)"/>
    <property type="match status" value="1"/>
</dbReference>
<name>A0AAU8J2D2_9ACTN</name>
<evidence type="ECO:0000313" key="2">
    <source>
        <dbReference type="EMBL" id="XCJ74400.1"/>
    </source>
</evidence>
<protein>
    <submittedName>
        <fullName evidence="2">SAV_2336 N-terminal domain-related protein</fullName>
    </submittedName>
</protein>
<proteinExistence type="predicted"/>
<reference evidence="2" key="1">
    <citation type="submission" date="2024-06" db="EMBL/GenBank/DDBJ databases">
        <title>Streptomyces sp. strain HUAS MG91 genome sequences.</title>
        <authorList>
            <person name="Mo P."/>
        </authorList>
    </citation>
    <scope>NUCLEOTIDE SEQUENCE</scope>
    <source>
        <strain evidence="2">HUAS MG91</strain>
    </source>
</reference>
<dbReference type="KEGG" id="stac:ABII15_32475"/>
<feature type="compositionally biased region" description="Low complexity" evidence="1">
    <location>
        <begin position="52"/>
        <end position="76"/>
    </location>
</feature>
<sequence length="1123" mass="120687">MTENRVPGDRLTTALRVLSGAGVDLDVQQALDVLWLAGRLPAEHAPLRRHVAPPAAEEPAPQAAPQVPAAPSVPESGAPATAPAPQAERELFAAARPLPTPDLLPPRRSRTFGGRTGEQRRARPLRIPESGAFLDELAVGRALRPLRRRHPSLHRMEIDEARTAAALAETLLPDVVLRPARERWLSLVLVVDDGVSMLLWHKITAELKTLMLRLGAFASVRVLGLDSRSATAPRLHTRPFARRSPTVSPASLLDLSGRTLVLAVSDGMGAAWRSGALHRTLATWARRGPVALLHTLPPPLWESSGIRAERWQATTRRIGGANTSWIVTDRILPRDLAPFDGVPVPVLEPLADSLSDWAALLASPGTTVELPLLSPAGGDAHPGAQDRGSVQHFRDSATPEAYRLAAHLAAVAPVSVPVMHLVQQAVPWHARTSHLAEVFLGGLVRPHPAPVSDPLPKHRVFEFTEEARQVLLDSVPHAELLRTGRRIGSQLEQLAGRNADFPAWLAQPDGIAVIPVAHRAFSTVEQRLLRRFGVGARRLAEAGAGALAQGGTDPTDDWSALTGDDPGRIGPYELLGRRRGRRTIAYLARDDEGGHLVVRTPRPDAPPDADRLLHVEAEALRRLAGRHAPRLLATGLGAQPPWLAMELLADDDAPSAQPPRLSEVFARALENGRPAFDLLQGLAVSHQLAGALSICHLNGLVPERLTAESVLVRRRSVILWDLSDSVVDGEHHGHGRPPVRADNVRALGELLQLIGSRPRLNRPGLSTAMELWQGDTWESLRRVIGRCLDDNPEARPSAGDVADLLARYLALSDSSGVVHADLPLVRVPLEEPEPGAAPEPGSDDHQPRGPGLRNMWRGFGKAKDEELIASLRIPLGHGPRITLIGAHPYSGRSTATLTLGSLIAAVRRRPVLALDGAPEAGALAAYLPGGRNPATFRDAGSLPPGASYDAVRALTTRLPSGLEVVAHRVGHFTPSPTHAQEYARLVGAAAPHYSAVLTDWGARRLGEWVEPVLELTDTLVMCCMYPVAVSEWSGQLMAELRARGHEALVEEALVLVIGSATALSDLDLGVTAHQLGVSRHQLIQVPFDPAFVDPGFPGLGRLRPRTVRAFAHTGARLLARAEA</sequence>
<dbReference type="InterPro" id="IPR047738">
    <property type="entry name" value="SAV_2336-like_N"/>
</dbReference>
<gene>
    <name evidence="2" type="ORF">ABII15_32475</name>
</gene>
<feature type="region of interest" description="Disordered" evidence="1">
    <location>
        <begin position="830"/>
        <end position="852"/>
    </location>
</feature>
<organism evidence="2">
    <name type="scientific">Streptomyces tabacisoli</name>
    <dbReference type="NCBI Taxonomy" id="3156398"/>
    <lineage>
        <taxon>Bacteria</taxon>
        <taxon>Bacillati</taxon>
        <taxon>Actinomycetota</taxon>
        <taxon>Actinomycetes</taxon>
        <taxon>Kitasatosporales</taxon>
        <taxon>Streptomycetaceae</taxon>
        <taxon>Streptomyces</taxon>
    </lineage>
</organism>
<dbReference type="EMBL" id="CP159534">
    <property type="protein sequence ID" value="XCJ74400.1"/>
    <property type="molecule type" value="Genomic_DNA"/>
</dbReference>
<feature type="region of interest" description="Disordered" evidence="1">
    <location>
        <begin position="51"/>
        <end position="121"/>
    </location>
</feature>
<dbReference type="Gene3D" id="3.40.50.300">
    <property type="entry name" value="P-loop containing nucleotide triphosphate hydrolases"/>
    <property type="match status" value="1"/>
</dbReference>